<feature type="transmembrane region" description="Helical" evidence="1">
    <location>
        <begin position="42"/>
        <end position="60"/>
    </location>
</feature>
<dbReference type="Proteomes" id="UP000245998">
    <property type="component" value="Unassembled WGS sequence"/>
</dbReference>
<dbReference type="RefSeq" id="WP_116554626.1">
    <property type="nucleotide sequence ID" value="NZ_QCZG01000016.1"/>
</dbReference>
<keyword evidence="1" id="KW-0472">Membrane</keyword>
<evidence type="ECO:0000313" key="3">
    <source>
        <dbReference type="Proteomes" id="UP000245998"/>
    </source>
</evidence>
<proteinExistence type="predicted"/>
<keyword evidence="1" id="KW-0812">Transmembrane</keyword>
<name>A0A2U1K3T1_9BACI</name>
<sequence>MSFFILFIFFALFSLFIFNSMTNSLCQNRNIPEERQPKVFRFINVSITILLISSYVEVLFT</sequence>
<evidence type="ECO:0000313" key="2">
    <source>
        <dbReference type="EMBL" id="PWA11834.1"/>
    </source>
</evidence>
<dbReference type="EMBL" id="QCZG01000016">
    <property type="protein sequence ID" value="PWA11834.1"/>
    <property type="molecule type" value="Genomic_DNA"/>
</dbReference>
<evidence type="ECO:0000256" key="1">
    <source>
        <dbReference type="SAM" id="Phobius"/>
    </source>
</evidence>
<keyword evidence="1" id="KW-1133">Transmembrane helix</keyword>
<dbReference type="OrthoDB" id="2971155at2"/>
<reference evidence="2 3" key="1">
    <citation type="submission" date="2018-04" db="EMBL/GenBank/DDBJ databases">
        <title>Camelliibacillus theae gen. nov., sp. nov., isolated from Pu'er tea.</title>
        <authorList>
            <person name="Niu L."/>
        </authorList>
    </citation>
    <scope>NUCLEOTIDE SEQUENCE [LARGE SCALE GENOMIC DNA]</scope>
    <source>
        <strain evidence="2 3">T8</strain>
    </source>
</reference>
<dbReference type="AlphaFoldDB" id="A0A2U1K3T1"/>
<accession>A0A2U1K3T1</accession>
<keyword evidence="3" id="KW-1185">Reference proteome</keyword>
<gene>
    <name evidence="2" type="ORF">DCC39_09360</name>
</gene>
<comment type="caution">
    <text evidence="2">The sequence shown here is derived from an EMBL/GenBank/DDBJ whole genome shotgun (WGS) entry which is preliminary data.</text>
</comment>
<protein>
    <submittedName>
        <fullName evidence="2">Uncharacterized protein</fullName>
    </submittedName>
</protein>
<organism evidence="2 3">
    <name type="scientific">Pueribacillus theae</name>
    <dbReference type="NCBI Taxonomy" id="2171751"/>
    <lineage>
        <taxon>Bacteria</taxon>
        <taxon>Bacillati</taxon>
        <taxon>Bacillota</taxon>
        <taxon>Bacilli</taxon>
        <taxon>Bacillales</taxon>
        <taxon>Bacillaceae</taxon>
        <taxon>Pueribacillus</taxon>
    </lineage>
</organism>